<accession>A0A091DPB1</accession>
<proteinExistence type="predicted"/>
<keyword evidence="2" id="KW-1185">Reference proteome</keyword>
<protein>
    <submittedName>
        <fullName evidence="1">Uncharacterized protein</fullName>
    </submittedName>
</protein>
<evidence type="ECO:0000313" key="1">
    <source>
        <dbReference type="EMBL" id="KFO33984.1"/>
    </source>
</evidence>
<gene>
    <name evidence="1" type="ORF">H920_04625</name>
</gene>
<dbReference type="Proteomes" id="UP000028990">
    <property type="component" value="Unassembled WGS sequence"/>
</dbReference>
<sequence>MAGVLSKLSERIREGQLDAEAREQPAYILTNRILQLNPEMLLTVFPEYKQSGVQVENELRHQDILPHIDYSDLHTVARLGDQEKGSEPDGWGPGELKSLSLPPCKPRAPVAAQTPNLTDLETPRAAGGLQVQWKLWAESPRTLGNGTTAGTGGCEHPNCGLREMLPGNYGDSHILQDHYQLHWYAATPNFQLK</sequence>
<organism evidence="1 2">
    <name type="scientific">Fukomys damarensis</name>
    <name type="common">Damaraland mole rat</name>
    <name type="synonym">Cryptomys damarensis</name>
    <dbReference type="NCBI Taxonomy" id="885580"/>
    <lineage>
        <taxon>Eukaryota</taxon>
        <taxon>Metazoa</taxon>
        <taxon>Chordata</taxon>
        <taxon>Craniata</taxon>
        <taxon>Vertebrata</taxon>
        <taxon>Euteleostomi</taxon>
        <taxon>Mammalia</taxon>
        <taxon>Eutheria</taxon>
        <taxon>Euarchontoglires</taxon>
        <taxon>Glires</taxon>
        <taxon>Rodentia</taxon>
        <taxon>Hystricomorpha</taxon>
        <taxon>Bathyergidae</taxon>
        <taxon>Fukomys</taxon>
    </lineage>
</organism>
<dbReference type="AlphaFoldDB" id="A0A091DPB1"/>
<dbReference type="EMBL" id="KN122033">
    <property type="protein sequence ID" value="KFO33984.1"/>
    <property type="molecule type" value="Genomic_DNA"/>
</dbReference>
<name>A0A091DPB1_FUKDA</name>
<reference evidence="1 2" key="1">
    <citation type="submission" date="2013-11" db="EMBL/GenBank/DDBJ databases">
        <title>The Damaraland mole rat (Fukomys damarensis) genome and evolution of African mole rats.</title>
        <authorList>
            <person name="Gladyshev V.N."/>
            <person name="Fang X."/>
        </authorList>
    </citation>
    <scope>NUCLEOTIDE SEQUENCE [LARGE SCALE GENOMIC DNA]</scope>
    <source>
        <tissue evidence="1">Liver</tissue>
    </source>
</reference>
<evidence type="ECO:0000313" key="2">
    <source>
        <dbReference type="Proteomes" id="UP000028990"/>
    </source>
</evidence>